<protein>
    <recommendedName>
        <fullName evidence="5">Protein kinase domain-containing protein</fullName>
    </recommendedName>
</protein>
<sequence>MFFESLKSLKSYTRKSRQPVSQPVSSMTITEDDLVYLTCVGADFSRLTPDFFGWDGMLRASRKHEIPLLSEPAAVPAGGSAEEVQGRQLVVADGEGPPLLVGATLDDAATPARNERYLVIGADGARRTFAVLGTVPNAAPPSTGSPERAADPRLVDSGGGLEQESDMFDVHLGDEGDVSVSTKVIPALAPGGKSAEIRYSPTPSRKLGEGGYGMVYSGTVVRDGKSKSEVPAAIKEIPWDDSDEDHPEPCASFAKEVEMTRRVKRPNVVSPMAWVEDCRNGSEKSVIAYELAHGDMTALQAAAHKRNGGWRESESYLEPIVVLRMLVQILGALVKVHAAGILHRDIKPHNILLTGERGRERFLLADFGLAELLEQDGELLNDGYSGTQYFRPPEVTNNLITHVGPDFDIFSLGATAYNLLLGVGVSPIWVHENGHEYVKHDLFEARGLARVSQRTLDLLKLMLAEDREERPSAKEALNLARKALKDEEALAKVVKDPFVQKKAETSQGSRPGGWSRFVRKMFGGGAAPQRANIGLGSRVW</sequence>
<evidence type="ECO:0000313" key="7">
    <source>
        <dbReference type="Proteomes" id="UP001565368"/>
    </source>
</evidence>
<accession>A0ABR3PUA1</accession>
<dbReference type="GeneID" id="95988655"/>
<gene>
    <name evidence="6" type="ORF">Q8F55_007612</name>
</gene>
<dbReference type="PROSITE" id="PS50011">
    <property type="entry name" value="PROTEIN_KINASE_DOM"/>
    <property type="match status" value="1"/>
</dbReference>
<dbReference type="SMART" id="SM00220">
    <property type="entry name" value="S_TKc"/>
    <property type="match status" value="1"/>
</dbReference>
<dbReference type="RefSeq" id="XP_069205876.1">
    <property type="nucleotide sequence ID" value="XM_069356035.1"/>
</dbReference>
<dbReference type="PANTHER" id="PTHR44167">
    <property type="entry name" value="OVARIAN-SPECIFIC SERINE/THREONINE-PROTEIN KINASE LOK-RELATED"/>
    <property type="match status" value="1"/>
</dbReference>
<comment type="caution">
    <text evidence="6">The sequence shown here is derived from an EMBL/GenBank/DDBJ whole genome shotgun (WGS) entry which is preliminary data.</text>
</comment>
<dbReference type="PROSITE" id="PS00108">
    <property type="entry name" value="PROTEIN_KINASE_ST"/>
    <property type="match status" value="1"/>
</dbReference>
<keyword evidence="2 3" id="KW-0067">ATP-binding</keyword>
<dbReference type="InterPro" id="IPR008271">
    <property type="entry name" value="Ser/Thr_kinase_AS"/>
</dbReference>
<evidence type="ECO:0000256" key="4">
    <source>
        <dbReference type="SAM" id="MobiDB-lite"/>
    </source>
</evidence>
<dbReference type="Proteomes" id="UP001565368">
    <property type="component" value="Unassembled WGS sequence"/>
</dbReference>
<proteinExistence type="predicted"/>
<organism evidence="6 7">
    <name type="scientific">Vanrija albida</name>
    <dbReference type="NCBI Taxonomy" id="181172"/>
    <lineage>
        <taxon>Eukaryota</taxon>
        <taxon>Fungi</taxon>
        <taxon>Dikarya</taxon>
        <taxon>Basidiomycota</taxon>
        <taxon>Agaricomycotina</taxon>
        <taxon>Tremellomycetes</taxon>
        <taxon>Trichosporonales</taxon>
        <taxon>Trichosporonaceae</taxon>
        <taxon>Vanrija</taxon>
    </lineage>
</organism>
<dbReference type="CDD" id="cd00180">
    <property type="entry name" value="PKc"/>
    <property type="match status" value="1"/>
</dbReference>
<dbReference type="PROSITE" id="PS00107">
    <property type="entry name" value="PROTEIN_KINASE_ATP"/>
    <property type="match status" value="1"/>
</dbReference>
<dbReference type="SUPFAM" id="SSF56112">
    <property type="entry name" value="Protein kinase-like (PK-like)"/>
    <property type="match status" value="1"/>
</dbReference>
<dbReference type="Gene3D" id="1.10.510.10">
    <property type="entry name" value="Transferase(Phosphotransferase) domain 1"/>
    <property type="match status" value="1"/>
</dbReference>
<feature type="binding site" evidence="3">
    <location>
        <position position="235"/>
    </location>
    <ligand>
        <name>ATP</name>
        <dbReference type="ChEBI" id="CHEBI:30616"/>
    </ligand>
</feature>
<evidence type="ECO:0000313" key="6">
    <source>
        <dbReference type="EMBL" id="KAL1405932.1"/>
    </source>
</evidence>
<keyword evidence="1 3" id="KW-0547">Nucleotide-binding</keyword>
<evidence type="ECO:0000259" key="5">
    <source>
        <dbReference type="PROSITE" id="PS50011"/>
    </source>
</evidence>
<evidence type="ECO:0000256" key="3">
    <source>
        <dbReference type="PROSITE-ProRule" id="PRU10141"/>
    </source>
</evidence>
<dbReference type="PANTHER" id="PTHR44167:SF30">
    <property type="entry name" value="PHOSPHORYLASE KINASE"/>
    <property type="match status" value="1"/>
</dbReference>
<dbReference type="InterPro" id="IPR011009">
    <property type="entry name" value="Kinase-like_dom_sf"/>
</dbReference>
<dbReference type="EMBL" id="JBBXJM010000006">
    <property type="protein sequence ID" value="KAL1405932.1"/>
    <property type="molecule type" value="Genomic_DNA"/>
</dbReference>
<dbReference type="InterPro" id="IPR017441">
    <property type="entry name" value="Protein_kinase_ATP_BS"/>
</dbReference>
<feature type="region of interest" description="Disordered" evidence="4">
    <location>
        <begin position="136"/>
        <end position="164"/>
    </location>
</feature>
<dbReference type="Pfam" id="PF00069">
    <property type="entry name" value="Pkinase"/>
    <property type="match status" value="1"/>
</dbReference>
<keyword evidence="7" id="KW-1185">Reference proteome</keyword>
<dbReference type="Gene3D" id="3.30.200.20">
    <property type="entry name" value="Phosphorylase Kinase, domain 1"/>
    <property type="match status" value="1"/>
</dbReference>
<evidence type="ECO:0000256" key="2">
    <source>
        <dbReference type="ARBA" id="ARBA00022840"/>
    </source>
</evidence>
<evidence type="ECO:0000256" key="1">
    <source>
        <dbReference type="ARBA" id="ARBA00022741"/>
    </source>
</evidence>
<feature type="domain" description="Protein kinase" evidence="5">
    <location>
        <begin position="201"/>
        <end position="499"/>
    </location>
</feature>
<name>A0ABR3PUA1_9TREE</name>
<dbReference type="InterPro" id="IPR000719">
    <property type="entry name" value="Prot_kinase_dom"/>
</dbReference>
<reference evidence="6 7" key="1">
    <citation type="submission" date="2023-08" db="EMBL/GenBank/DDBJ databases">
        <title>Annotated Genome Sequence of Vanrija albida AlHP1.</title>
        <authorList>
            <person name="Herzog R."/>
        </authorList>
    </citation>
    <scope>NUCLEOTIDE SEQUENCE [LARGE SCALE GENOMIC DNA]</scope>
    <source>
        <strain evidence="6 7">AlHP1</strain>
    </source>
</reference>